<feature type="disulfide bond" evidence="14">
    <location>
        <begin position="871"/>
        <end position="885"/>
    </location>
</feature>
<feature type="transmembrane region" description="Helical" evidence="15">
    <location>
        <begin position="969"/>
        <end position="990"/>
    </location>
</feature>
<evidence type="ECO:0000256" key="12">
    <source>
        <dbReference type="ARBA" id="ARBA00023292"/>
    </source>
</evidence>
<dbReference type="InterPro" id="IPR000742">
    <property type="entry name" value="EGF"/>
</dbReference>
<keyword evidence="21" id="KW-1185">Reference proteome</keyword>
<accession>V4APD2</accession>
<dbReference type="CDD" id="cd00041">
    <property type="entry name" value="CUB"/>
    <property type="match status" value="1"/>
</dbReference>
<dbReference type="Pfam" id="PF00431">
    <property type="entry name" value="CUB"/>
    <property type="match status" value="1"/>
</dbReference>
<dbReference type="InterPro" id="IPR015915">
    <property type="entry name" value="Kelch-typ_b-propeller"/>
</dbReference>
<feature type="disulfide bond" evidence="14">
    <location>
        <begin position="859"/>
        <end position="868"/>
    </location>
</feature>
<feature type="signal peptide" evidence="16">
    <location>
        <begin position="1"/>
        <end position="25"/>
    </location>
</feature>
<dbReference type="PROSITE" id="PS00022">
    <property type="entry name" value="EGF_1"/>
    <property type="match status" value="1"/>
</dbReference>
<evidence type="ECO:0000256" key="16">
    <source>
        <dbReference type="SAM" id="SignalP"/>
    </source>
</evidence>
<evidence type="ECO:0000256" key="14">
    <source>
        <dbReference type="PROSITE-ProRule" id="PRU00460"/>
    </source>
</evidence>
<feature type="domain" description="CUB" evidence="17">
    <location>
        <begin position="26"/>
        <end position="111"/>
    </location>
</feature>
<dbReference type="InterPro" id="IPR018097">
    <property type="entry name" value="EGF_Ca-bd_CS"/>
</dbReference>
<dbReference type="KEGG" id="lgi:LOTGIDRAFT_174753"/>
<evidence type="ECO:0000256" key="5">
    <source>
        <dbReference type="ARBA" id="ARBA00022729"/>
    </source>
</evidence>
<keyword evidence="2" id="KW-0880">Kelch repeat</keyword>
<evidence type="ECO:0000256" key="13">
    <source>
        <dbReference type="PROSITE-ProRule" id="PRU00076"/>
    </source>
</evidence>
<dbReference type="CTD" id="20242880"/>
<dbReference type="GeneID" id="20242880"/>
<dbReference type="FunFam" id="2.10.25.10:FF:000191">
    <property type="entry name" value="Multiple epidermal growth factor-like domains 8"/>
    <property type="match status" value="1"/>
</dbReference>
<dbReference type="HOGENOM" id="CLU_261470_0_0_1"/>
<evidence type="ECO:0000256" key="15">
    <source>
        <dbReference type="SAM" id="Phobius"/>
    </source>
</evidence>
<dbReference type="GO" id="GO:0048513">
    <property type="term" value="P:animal organ development"/>
    <property type="evidence" value="ECO:0007669"/>
    <property type="project" value="UniProtKB-ARBA"/>
</dbReference>
<dbReference type="GO" id="GO:0048731">
    <property type="term" value="P:system development"/>
    <property type="evidence" value="ECO:0007669"/>
    <property type="project" value="UniProtKB-ARBA"/>
</dbReference>
<dbReference type="SMART" id="SM00181">
    <property type="entry name" value="EGF"/>
    <property type="match status" value="3"/>
</dbReference>
<dbReference type="SMART" id="SM00423">
    <property type="entry name" value="PSI"/>
    <property type="match status" value="6"/>
</dbReference>
<dbReference type="SUPFAM" id="SSF50965">
    <property type="entry name" value="Galactose oxidase, central domain"/>
    <property type="match status" value="1"/>
</dbReference>
<feature type="domain" description="EGF-like" evidence="18">
    <location>
        <begin position="683"/>
        <end position="724"/>
    </location>
</feature>
<evidence type="ECO:0000256" key="4">
    <source>
        <dbReference type="ARBA" id="ARBA00022692"/>
    </source>
</evidence>
<comment type="caution">
    <text evidence="13">Lacks conserved residue(s) required for the propagation of feature annotation.</text>
</comment>
<gene>
    <name evidence="20" type="ORF">LOTGIDRAFT_174753</name>
</gene>
<evidence type="ECO:0000256" key="2">
    <source>
        <dbReference type="ARBA" id="ARBA00022441"/>
    </source>
</evidence>
<dbReference type="InterPro" id="IPR002049">
    <property type="entry name" value="LE_dom"/>
</dbReference>
<dbReference type="PROSITE" id="PS01186">
    <property type="entry name" value="EGF_2"/>
    <property type="match status" value="2"/>
</dbReference>
<dbReference type="PROSITE" id="PS50026">
    <property type="entry name" value="EGF_3"/>
    <property type="match status" value="1"/>
</dbReference>
<dbReference type="PANTHER" id="PTHR46093:SF16">
    <property type="entry name" value="MULTIPLE EGF-LIKE-DOMAINS 8"/>
    <property type="match status" value="1"/>
</dbReference>
<dbReference type="Proteomes" id="UP000030746">
    <property type="component" value="Unassembled WGS sequence"/>
</dbReference>
<dbReference type="SUPFAM" id="SSF49854">
    <property type="entry name" value="Spermadhesin, CUB domain"/>
    <property type="match status" value="1"/>
</dbReference>
<organism evidence="20 21">
    <name type="scientific">Lottia gigantea</name>
    <name type="common">Giant owl limpet</name>
    <dbReference type="NCBI Taxonomy" id="225164"/>
    <lineage>
        <taxon>Eukaryota</taxon>
        <taxon>Metazoa</taxon>
        <taxon>Spiralia</taxon>
        <taxon>Lophotrochozoa</taxon>
        <taxon>Mollusca</taxon>
        <taxon>Gastropoda</taxon>
        <taxon>Patellogastropoda</taxon>
        <taxon>Lottioidea</taxon>
        <taxon>Lottiidae</taxon>
        <taxon>Lottia</taxon>
    </lineage>
</organism>
<evidence type="ECO:0000256" key="11">
    <source>
        <dbReference type="ARBA" id="ARBA00023180"/>
    </source>
</evidence>
<dbReference type="CDD" id="cd00055">
    <property type="entry name" value="EGF_Lam"/>
    <property type="match status" value="2"/>
</dbReference>
<evidence type="ECO:0000259" key="17">
    <source>
        <dbReference type="PROSITE" id="PS01180"/>
    </source>
</evidence>
<evidence type="ECO:0000256" key="9">
    <source>
        <dbReference type="ARBA" id="ARBA00023136"/>
    </source>
</evidence>
<keyword evidence="3 13" id="KW-0245">EGF-like domain</keyword>
<dbReference type="PROSITE" id="PS01180">
    <property type="entry name" value="CUB"/>
    <property type="match status" value="2"/>
</dbReference>
<dbReference type="EMBL" id="KB201422">
    <property type="protein sequence ID" value="ESO96650.1"/>
    <property type="molecule type" value="Genomic_DNA"/>
</dbReference>
<dbReference type="PROSITE" id="PS01187">
    <property type="entry name" value="EGF_CA"/>
    <property type="match status" value="1"/>
</dbReference>
<feature type="domain" description="Laminin EGF-like" evidence="19">
    <location>
        <begin position="838"/>
        <end position="887"/>
    </location>
</feature>
<evidence type="ECO:0008006" key="22">
    <source>
        <dbReference type="Google" id="ProtNLM"/>
    </source>
</evidence>
<dbReference type="InterPro" id="IPR035914">
    <property type="entry name" value="Sperma_CUB_dom_sf"/>
</dbReference>
<dbReference type="InterPro" id="IPR024731">
    <property type="entry name" value="NELL2-like_EGF"/>
</dbReference>
<dbReference type="SMART" id="SM00180">
    <property type="entry name" value="EGF_Lam"/>
    <property type="match status" value="2"/>
</dbReference>
<reference evidence="20 21" key="1">
    <citation type="journal article" date="2013" name="Nature">
        <title>Insights into bilaterian evolution from three spiralian genomes.</title>
        <authorList>
            <person name="Simakov O."/>
            <person name="Marletaz F."/>
            <person name="Cho S.J."/>
            <person name="Edsinger-Gonzales E."/>
            <person name="Havlak P."/>
            <person name="Hellsten U."/>
            <person name="Kuo D.H."/>
            <person name="Larsson T."/>
            <person name="Lv J."/>
            <person name="Arendt D."/>
            <person name="Savage R."/>
            <person name="Osoegawa K."/>
            <person name="de Jong P."/>
            <person name="Grimwood J."/>
            <person name="Chapman J.A."/>
            <person name="Shapiro H."/>
            <person name="Aerts A."/>
            <person name="Otillar R.P."/>
            <person name="Terry A.Y."/>
            <person name="Boore J.L."/>
            <person name="Grigoriev I.V."/>
            <person name="Lindberg D.R."/>
            <person name="Seaver E.C."/>
            <person name="Weisblat D.A."/>
            <person name="Putnam N.H."/>
            <person name="Rokhsar D.S."/>
        </authorList>
    </citation>
    <scope>NUCLEOTIDE SEQUENCE [LARGE SCALE GENOMIC DNA]</scope>
</reference>
<evidence type="ECO:0000256" key="3">
    <source>
        <dbReference type="ARBA" id="ARBA00022536"/>
    </source>
</evidence>
<sequence length="1301" mass="145977">MKYITLKLPLTVVAAIVLVCRLTEGCTGRKVLNGEKGIISDGPNEYPRFARCEWLIEAGGPNKTIHLEFKSMATECSFDFLFVYDGISYSSRMIASLSGDSQPETLTATSGYTVVSEDLDHCLDYSTNLRCLNDPDCVYCSNIQNKPKSDNNNNNNKDQEDNPGCIHRTRTDMCLNGDIQDLQSKRCPGICSVLSSCSACISQGRGANLTSSLPRRRVYNEACSWCVKQAVCTPRAVPQGTCLAADNTVSGIQGWWGGLSANLTSHQQCQTADFPAGLQWIEYRYPMNNTYPDHLSIVRKTEQTLQFKYRFMREIEDEFTYYGALRGFIHPLNAPPPSGESYLQLHLKMIHGQSLLYLSKSDNPDNMEMVLSLASYATYNESVARRLDRTPMFPNIARGNRYFIEIILKHIVKKERGKDIDKYPESNIKLEWNGALTSLTQQPLTSEFLQPYTSETCSGHYNCLACLSNNACGWCNALRTCMNRSDAMGTSVCANLSSIQFLITTPSQCPMCDHYVECGSCTKDNLCEWMLKDGHCTRRYRYDEAVRAPENCRVPCQYRISCDDCVSQSDECAWCENTRTCLPFSEYVPRYLYGQCTKWIDMVQISQDVCRQCNLSTTCSQCLEMYGCGWCYNIDNPTIGYCIDGDFNGLVDNSTCSAVLTDIYNVSDSVTPNTSWAYHNCPDIDECRLDLHDCHDNATCINTEEKYVCECKPGFKGDGTKVCDKSCLYECIHGNCSGEPDHICNCIIGWSGPDCSVDCGCNNHSTCHTGVGVCDECHHGTTGLHCELCQVGSYGNPLEPKVYTGYMICDQYIQVIYLPVYTGYMICDQYVQCLYVVCCNGHGDIKYGICNNVTAECYCTHNTKGLHCQQCNEGYYGDPRHGMKCYLRCDDRTILTNITQGALGTHQGSGVVHRSHAYCLWLMTVFSDISNINPPPDIPVPSIRLAVEGDMEVKCGRHLLYIYDGTPEFIILILLFQHLLYIYNAPTVYLPWYSRVYHFNIIITYCIFTMHLLYIYDGTPEFISGVNNSATLLGAFCGMKPGRDFVVVAKSGVITVYFEADIRRSSSRGFNASFQINMCPDECQGHRECVEGECVCQRGFGGINCEVELCPRNCSYNLTQGECNHEYGMCECTDNFVGAACNIPVDTNLPRLELLIDPNRMKNQTNLPPALMGHSLTSCGDGNLYLFGGISPSQGLQNDMWVYEISVRKWTKVIPIDAKPSGRYYHGAACVPLLKIIFVFGGFLTSSSGESYVPTNQLWKYNIESQVWSNITVRFYINLEPETCFGLIVSCFMTFRQLSEL</sequence>
<evidence type="ECO:0000256" key="10">
    <source>
        <dbReference type="ARBA" id="ARBA00023157"/>
    </source>
</evidence>
<evidence type="ECO:0000256" key="1">
    <source>
        <dbReference type="ARBA" id="ARBA00004479"/>
    </source>
</evidence>
<dbReference type="Gene3D" id="2.60.120.290">
    <property type="entry name" value="Spermadhesin, CUB domain"/>
    <property type="match status" value="1"/>
</dbReference>
<dbReference type="InterPro" id="IPR056863">
    <property type="entry name" value="LMN_ATRN_NET-like_EGF"/>
</dbReference>
<evidence type="ECO:0000256" key="7">
    <source>
        <dbReference type="ARBA" id="ARBA00022837"/>
    </source>
</evidence>
<dbReference type="GO" id="GO:0016020">
    <property type="term" value="C:membrane"/>
    <property type="evidence" value="ECO:0007669"/>
    <property type="project" value="UniProtKB-SubCell"/>
</dbReference>
<keyword evidence="6" id="KW-0677">Repeat</keyword>
<feature type="chain" id="PRO_5004717371" description="Multiple epidermal growth factor-like domains protein 8" evidence="16">
    <location>
        <begin position="26"/>
        <end position="1301"/>
    </location>
</feature>
<dbReference type="SMART" id="SM00179">
    <property type="entry name" value="EGF_CA"/>
    <property type="match status" value="1"/>
</dbReference>
<proteinExistence type="predicted"/>
<dbReference type="InterPro" id="IPR000859">
    <property type="entry name" value="CUB_dom"/>
</dbReference>
<dbReference type="InterPro" id="IPR000152">
    <property type="entry name" value="EGF-type_Asp/Asn_hydroxyl_site"/>
</dbReference>
<dbReference type="Pfam" id="PF24973">
    <property type="entry name" value="EGF_LMN_ATRN"/>
    <property type="match status" value="2"/>
</dbReference>
<feature type="domain" description="CUB" evidence="17">
    <location>
        <begin position="889"/>
        <end position="1077"/>
    </location>
</feature>
<dbReference type="SMART" id="SM00042">
    <property type="entry name" value="CUB"/>
    <property type="match status" value="1"/>
</dbReference>
<keyword evidence="9 15" id="KW-0472">Membrane</keyword>
<dbReference type="PROSITE" id="PS50027">
    <property type="entry name" value="EGF_LAM_2"/>
    <property type="match status" value="1"/>
</dbReference>
<keyword evidence="5 16" id="KW-0732">Signal</keyword>
<protein>
    <recommendedName>
        <fullName evidence="22">Multiple epidermal growth factor-like domains protein 8</fullName>
    </recommendedName>
</protein>
<feature type="transmembrane region" description="Helical" evidence="15">
    <location>
        <begin position="997"/>
        <end position="1016"/>
    </location>
</feature>
<dbReference type="STRING" id="225164.V4APD2"/>
<dbReference type="Pfam" id="PF12947">
    <property type="entry name" value="EGF_3"/>
    <property type="match status" value="1"/>
</dbReference>
<dbReference type="PROSITE" id="PS00010">
    <property type="entry name" value="ASX_HYDROXYL"/>
    <property type="match status" value="1"/>
</dbReference>
<dbReference type="InterPro" id="IPR011043">
    <property type="entry name" value="Gal_Oxase/kelch_b-propeller"/>
</dbReference>
<dbReference type="OMA" id="ERAMACH"/>
<dbReference type="RefSeq" id="XP_009052650.1">
    <property type="nucleotide sequence ID" value="XM_009054402.1"/>
</dbReference>
<dbReference type="Gene3D" id="2.120.10.80">
    <property type="entry name" value="Kelch-type beta propeller"/>
    <property type="match status" value="1"/>
</dbReference>
<evidence type="ECO:0000256" key="6">
    <source>
        <dbReference type="ARBA" id="ARBA00022737"/>
    </source>
</evidence>
<feature type="disulfide bond" evidence="14">
    <location>
        <begin position="838"/>
        <end position="850"/>
    </location>
</feature>
<keyword evidence="12 14" id="KW-0424">Laminin EGF-like domain</keyword>
<evidence type="ECO:0000313" key="21">
    <source>
        <dbReference type="Proteomes" id="UP000030746"/>
    </source>
</evidence>
<keyword evidence="10 14" id="KW-1015">Disulfide bond</keyword>
<dbReference type="Pfam" id="PF24681">
    <property type="entry name" value="Kelch_KLHDC2_KLHL20_DRC7"/>
    <property type="match status" value="1"/>
</dbReference>
<dbReference type="CDD" id="cd00054">
    <property type="entry name" value="EGF_CA"/>
    <property type="match status" value="1"/>
</dbReference>
<dbReference type="PANTHER" id="PTHR46093">
    <property type="entry name" value="ACYL-COA-BINDING DOMAIN-CONTAINING PROTEIN 5"/>
    <property type="match status" value="1"/>
</dbReference>
<evidence type="ECO:0000256" key="8">
    <source>
        <dbReference type="ARBA" id="ARBA00022989"/>
    </source>
</evidence>
<evidence type="ECO:0000259" key="18">
    <source>
        <dbReference type="PROSITE" id="PS50026"/>
    </source>
</evidence>
<dbReference type="PRINTS" id="PR00011">
    <property type="entry name" value="EGFLAMININ"/>
</dbReference>
<dbReference type="Gene3D" id="2.10.25.10">
    <property type="entry name" value="Laminin"/>
    <property type="match status" value="4"/>
</dbReference>
<dbReference type="InterPro" id="IPR001881">
    <property type="entry name" value="EGF-like_Ca-bd_dom"/>
</dbReference>
<keyword evidence="11" id="KW-0325">Glycoprotein</keyword>
<dbReference type="FunFam" id="2.10.25.10:FF:000202">
    <property type="entry name" value="Multiple epidermal growth factor-like domains 8"/>
    <property type="match status" value="1"/>
</dbReference>
<dbReference type="OrthoDB" id="263283at2759"/>
<name>V4APD2_LOTGI</name>
<comment type="subcellular location">
    <subcellularLocation>
        <location evidence="1">Membrane</location>
        <topology evidence="1">Single-pass type I membrane protein</topology>
    </subcellularLocation>
</comment>
<keyword evidence="8 15" id="KW-1133">Transmembrane helix</keyword>
<dbReference type="InterPro" id="IPR016201">
    <property type="entry name" value="PSI"/>
</dbReference>
<evidence type="ECO:0000313" key="20">
    <source>
        <dbReference type="EMBL" id="ESO96650.1"/>
    </source>
</evidence>
<keyword evidence="4 15" id="KW-0812">Transmembrane</keyword>
<dbReference type="GO" id="GO:0005509">
    <property type="term" value="F:calcium ion binding"/>
    <property type="evidence" value="ECO:0007669"/>
    <property type="project" value="InterPro"/>
</dbReference>
<evidence type="ECO:0000259" key="19">
    <source>
        <dbReference type="PROSITE" id="PS50027"/>
    </source>
</evidence>
<keyword evidence="7" id="KW-0106">Calcium</keyword>
<dbReference type="SUPFAM" id="SSF57196">
    <property type="entry name" value="EGF/Laminin"/>
    <property type="match status" value="2"/>
</dbReference>